<protein>
    <submittedName>
        <fullName evidence="1">Uncharacterized protein</fullName>
    </submittedName>
</protein>
<accession>A0A7Z8YBA3</accession>
<evidence type="ECO:0000313" key="1">
    <source>
        <dbReference type="EMBL" id="VDG77145.1"/>
    </source>
</evidence>
<dbReference type="Proteomes" id="UP000269974">
    <property type="component" value="Unassembled WGS sequence"/>
</dbReference>
<comment type="caution">
    <text evidence="1">The sequence shown here is derived from an EMBL/GenBank/DDBJ whole genome shotgun (WGS) entry which is preliminary data.</text>
</comment>
<reference evidence="1 2" key="1">
    <citation type="submission" date="2018-11" db="EMBL/GenBank/DDBJ databases">
        <authorList>
            <consortium name="Pathogen Informatics"/>
        </authorList>
    </citation>
    <scope>NUCLEOTIDE SEQUENCE [LARGE SCALE GENOMIC DNA]</scope>
    <source>
        <strain evidence="1 2">NCTC10327</strain>
    </source>
</reference>
<gene>
    <name evidence="1" type="ORF">NCTC10327_01764</name>
</gene>
<dbReference type="EMBL" id="UYIO01000001">
    <property type="protein sequence ID" value="VDG77145.1"/>
    <property type="molecule type" value="Genomic_DNA"/>
</dbReference>
<evidence type="ECO:0000313" key="2">
    <source>
        <dbReference type="Proteomes" id="UP000269974"/>
    </source>
</evidence>
<name>A0A7Z8YBA3_9ACTO</name>
<dbReference type="AlphaFoldDB" id="A0A7Z8YBA3"/>
<sequence length="195" mass="21745">MDELSQSACGAPKFSMRPCTQNLSDKSENTGFEATLHPFQPFLQNLERPARTRHFRTPRRRCTALLRVLPTVSEFIRHIRKRAVFFITQRHAVPAVFQLPHARAAPTSSVSASAAALRYPFSVSPTLCPNTRFPRVFFARPGSTTPPLRACLRSTTPALRACPKIHLLPPAHPVSNGLLNRSLGLSIRAHCRCGW</sequence>
<proteinExistence type="predicted"/>
<organism evidence="1 2">
    <name type="scientific">Actinobaculum suis</name>
    <dbReference type="NCBI Taxonomy" id="1657"/>
    <lineage>
        <taxon>Bacteria</taxon>
        <taxon>Bacillati</taxon>
        <taxon>Actinomycetota</taxon>
        <taxon>Actinomycetes</taxon>
        <taxon>Actinomycetales</taxon>
        <taxon>Actinomycetaceae</taxon>
        <taxon>Actinobaculum</taxon>
    </lineage>
</organism>